<comment type="caution">
    <text evidence="3">The sequence shown here is derived from an EMBL/GenBank/DDBJ whole genome shotgun (WGS) entry which is preliminary data.</text>
</comment>
<dbReference type="Gene3D" id="1.10.10.2910">
    <property type="match status" value="1"/>
</dbReference>
<dbReference type="PANTHER" id="PTHR43236">
    <property type="entry name" value="ANTITOXIN HIGA1"/>
    <property type="match status" value="1"/>
</dbReference>
<evidence type="ECO:0000313" key="3">
    <source>
        <dbReference type="EMBL" id="ODS33991.1"/>
    </source>
</evidence>
<dbReference type="PROSITE" id="PS50943">
    <property type="entry name" value="HTH_CROC1"/>
    <property type="match status" value="1"/>
</dbReference>
<dbReference type="PANTHER" id="PTHR43236:SF2">
    <property type="entry name" value="BLL0069 PROTEIN"/>
    <property type="match status" value="1"/>
</dbReference>
<dbReference type="AlphaFoldDB" id="A0A1E3XEC5"/>
<proteinExistence type="inferred from homology"/>
<gene>
    <name evidence="3" type="ORF">SCARUB_00862</name>
</gene>
<dbReference type="Proteomes" id="UP000094056">
    <property type="component" value="Unassembled WGS sequence"/>
</dbReference>
<name>A0A1E3XEC5_9BACT</name>
<feature type="domain" description="HTH cro/C1-type" evidence="2">
    <location>
        <begin position="14"/>
        <end position="68"/>
    </location>
</feature>
<dbReference type="Pfam" id="PF06114">
    <property type="entry name" value="Peptidase_M78"/>
    <property type="match status" value="1"/>
</dbReference>
<evidence type="ECO:0000259" key="2">
    <source>
        <dbReference type="PROSITE" id="PS50943"/>
    </source>
</evidence>
<sequence>MIKSPVIKVNHNVLKMLRESSGYTVEEIAKKIKTTPAKVHDTEKGIASFTLTQTKKLADIYHRSLAAFFTDTLPAMPALTDFRINREKRLTPQVYIAERRAYYIANKLTELTDKRSQIPDFPETLRPDELAREFREYLKVNLLKSKKPDELLTHYKQVLEEQFLVSIIELPLKAEDVRGFSVSGDISIVVLNEDDHPSIKLFSLFHEIYHLLKRTSGICSIEIEQKGTGIEHDFDLFSAEFLVPRDDLKEEYKKFLQLNEATTSKLSIIYGVSKQVIMLRLLWSGHITNEKYNQFKKEGVEKLKEKKEKMFGRRNWNKVFQNRVGNLVVRETANAYRSGKISYSEVMDILSLKAKSIIGAKVTRSCSGM</sequence>
<evidence type="ECO:0000313" key="4">
    <source>
        <dbReference type="Proteomes" id="UP000094056"/>
    </source>
</evidence>
<dbReference type="GO" id="GO:0003677">
    <property type="term" value="F:DNA binding"/>
    <property type="evidence" value="ECO:0007669"/>
    <property type="project" value="InterPro"/>
</dbReference>
<accession>A0A1E3XEC5</accession>
<dbReference type="SUPFAM" id="SSF47413">
    <property type="entry name" value="lambda repressor-like DNA-binding domains"/>
    <property type="match status" value="1"/>
</dbReference>
<dbReference type="Gene3D" id="1.10.260.40">
    <property type="entry name" value="lambda repressor-like DNA-binding domains"/>
    <property type="match status" value="1"/>
</dbReference>
<reference evidence="3 4" key="1">
    <citation type="submission" date="2016-07" db="EMBL/GenBank/DDBJ databases">
        <title>Draft genome of Scalindua rubra, obtained from a brine-seawater interface in the Red Sea, sheds light on salt adaptation in anammox bacteria.</title>
        <authorList>
            <person name="Speth D.R."/>
            <person name="Lagkouvardos I."/>
            <person name="Wang Y."/>
            <person name="Qian P.-Y."/>
            <person name="Dutilh B.E."/>
            <person name="Jetten M.S."/>
        </authorList>
    </citation>
    <scope>NUCLEOTIDE SEQUENCE [LARGE SCALE GENOMIC DNA]</scope>
    <source>
        <strain evidence="3">BSI-1</strain>
    </source>
</reference>
<dbReference type="CDD" id="cd00093">
    <property type="entry name" value="HTH_XRE"/>
    <property type="match status" value="1"/>
</dbReference>
<dbReference type="EMBL" id="MAYW01000015">
    <property type="protein sequence ID" value="ODS33991.1"/>
    <property type="molecule type" value="Genomic_DNA"/>
</dbReference>
<dbReference type="InterPro" id="IPR010359">
    <property type="entry name" value="IrrE_HExxH"/>
</dbReference>
<comment type="similarity">
    <text evidence="1">Belongs to the short-chain fatty acyl-CoA assimilation regulator (ScfR) family.</text>
</comment>
<dbReference type="Pfam" id="PF13560">
    <property type="entry name" value="HTH_31"/>
    <property type="match status" value="1"/>
</dbReference>
<organism evidence="3 4">
    <name type="scientific">Candidatus Scalindua rubra</name>
    <dbReference type="NCBI Taxonomy" id="1872076"/>
    <lineage>
        <taxon>Bacteria</taxon>
        <taxon>Pseudomonadati</taxon>
        <taxon>Planctomycetota</taxon>
        <taxon>Candidatus Brocadiia</taxon>
        <taxon>Candidatus Brocadiales</taxon>
        <taxon>Candidatus Scalinduaceae</taxon>
        <taxon>Candidatus Scalindua</taxon>
    </lineage>
</organism>
<dbReference type="InterPro" id="IPR010982">
    <property type="entry name" value="Lambda_DNA-bd_dom_sf"/>
</dbReference>
<protein>
    <submittedName>
        <fullName evidence="3">Helix-turn-helix domain protein</fullName>
    </submittedName>
</protein>
<dbReference type="SMART" id="SM00530">
    <property type="entry name" value="HTH_XRE"/>
    <property type="match status" value="1"/>
</dbReference>
<dbReference type="InterPro" id="IPR001387">
    <property type="entry name" value="Cro/C1-type_HTH"/>
</dbReference>
<evidence type="ECO:0000256" key="1">
    <source>
        <dbReference type="ARBA" id="ARBA00007227"/>
    </source>
</evidence>
<dbReference type="InterPro" id="IPR052345">
    <property type="entry name" value="Rad_response_metalloprotease"/>
</dbReference>